<comment type="caution">
    <text evidence="2">The sequence shown here is derived from an EMBL/GenBank/DDBJ whole genome shotgun (WGS) entry which is preliminary data.</text>
</comment>
<evidence type="ECO:0000313" key="3">
    <source>
        <dbReference type="Proteomes" id="UP000286848"/>
    </source>
</evidence>
<evidence type="ECO:0000259" key="1">
    <source>
        <dbReference type="Pfam" id="PF13529"/>
    </source>
</evidence>
<sequence length="164" mass="18459">MHSKKLNVELIRQMPELPTGCEITAITMMLRYAGSLVKKTDLAREMPYDDHDCNKGFVGDPFTEHGNSIYPPALMPLVTKYAGNAINLSGQSIQELKNHLANTGHPIVIWVGQFDGFHTHALTMTGFDTDRIFYNDCWTGEQTQLPTKELEVSRAKKMKLAISY</sequence>
<dbReference type="Gene3D" id="3.90.70.10">
    <property type="entry name" value="Cysteine proteinases"/>
    <property type="match status" value="1"/>
</dbReference>
<evidence type="ECO:0000313" key="2">
    <source>
        <dbReference type="EMBL" id="GBG94717.1"/>
    </source>
</evidence>
<dbReference type="AlphaFoldDB" id="A0A401IT85"/>
<feature type="domain" description="Peptidase C39-like" evidence="1">
    <location>
        <begin position="6"/>
        <end position="138"/>
    </location>
</feature>
<accession>A0A401IT85</accession>
<protein>
    <recommendedName>
        <fullName evidence="1">Peptidase C39-like domain-containing protein</fullName>
    </recommendedName>
</protein>
<gene>
    <name evidence="2" type="ORF">LFYK43_11760</name>
</gene>
<dbReference type="EMBL" id="BFFP01000016">
    <property type="protein sequence ID" value="GBG94717.1"/>
    <property type="molecule type" value="Genomic_DNA"/>
</dbReference>
<dbReference type="OrthoDB" id="1164310at2"/>
<dbReference type="Pfam" id="PF13529">
    <property type="entry name" value="Peptidase_C39_2"/>
    <property type="match status" value="1"/>
</dbReference>
<organism evidence="2 3">
    <name type="scientific">Ligilactobacillus salitolerans</name>
    <dbReference type="NCBI Taxonomy" id="1808352"/>
    <lineage>
        <taxon>Bacteria</taxon>
        <taxon>Bacillati</taxon>
        <taxon>Bacillota</taxon>
        <taxon>Bacilli</taxon>
        <taxon>Lactobacillales</taxon>
        <taxon>Lactobacillaceae</taxon>
        <taxon>Ligilactobacillus</taxon>
    </lineage>
</organism>
<proteinExistence type="predicted"/>
<dbReference type="Proteomes" id="UP000286848">
    <property type="component" value="Unassembled WGS sequence"/>
</dbReference>
<name>A0A401IT85_9LACO</name>
<dbReference type="InterPro" id="IPR039564">
    <property type="entry name" value="Peptidase_C39-like"/>
</dbReference>
<dbReference type="PANTHER" id="PTHR37806">
    <property type="entry name" value="LMO0724 PROTEIN"/>
    <property type="match status" value="1"/>
</dbReference>
<dbReference type="PANTHER" id="PTHR37806:SF1">
    <property type="entry name" value="PEPTIDASE C39-LIKE DOMAIN-CONTAINING PROTEIN"/>
    <property type="match status" value="1"/>
</dbReference>
<dbReference type="RefSeq" id="WP_124976384.1">
    <property type="nucleotide sequence ID" value="NZ_BFFP01000016.1"/>
</dbReference>
<keyword evidence="3" id="KW-1185">Reference proteome</keyword>
<reference evidence="2 3" key="1">
    <citation type="journal article" date="2019" name="Int. J. Syst. Evol. Microbiol.">
        <title>Lactobacillus salitolerans sp. nov., a novel lactic acid bacterium isolated from spent mushroom substrates.</title>
        <authorList>
            <person name="Tohno M."/>
            <person name="Tanizawa Y."/>
            <person name="Kojima Y."/>
            <person name="Sakamoto M."/>
            <person name="Nakamura Y."/>
            <person name="Ohkuma M."/>
            <person name="Kobayashi H."/>
        </authorList>
    </citation>
    <scope>NUCLEOTIDE SEQUENCE [LARGE SCALE GENOMIC DNA]</scope>
    <source>
        <strain evidence="2 3">YK43</strain>
    </source>
</reference>